<evidence type="ECO:0000313" key="1">
    <source>
        <dbReference type="EMBL" id="KIJ47027.1"/>
    </source>
</evidence>
<proteinExistence type="predicted"/>
<dbReference type="EMBL" id="KN837104">
    <property type="protein sequence ID" value="KIJ47027.1"/>
    <property type="molecule type" value="Genomic_DNA"/>
</dbReference>
<dbReference type="OrthoDB" id="162969at2759"/>
<protein>
    <submittedName>
        <fullName evidence="1">Uncharacterized protein</fullName>
    </submittedName>
</protein>
<feature type="non-terminal residue" evidence="1">
    <location>
        <position position="1"/>
    </location>
</feature>
<organism evidence="1 2">
    <name type="scientific">Sphaerobolus stellatus (strain SS14)</name>
    <dbReference type="NCBI Taxonomy" id="990650"/>
    <lineage>
        <taxon>Eukaryota</taxon>
        <taxon>Fungi</taxon>
        <taxon>Dikarya</taxon>
        <taxon>Basidiomycota</taxon>
        <taxon>Agaricomycotina</taxon>
        <taxon>Agaricomycetes</taxon>
        <taxon>Phallomycetidae</taxon>
        <taxon>Geastrales</taxon>
        <taxon>Sphaerobolaceae</taxon>
        <taxon>Sphaerobolus</taxon>
    </lineage>
</organism>
<accession>A0A0C9W483</accession>
<reference evidence="1 2" key="1">
    <citation type="submission" date="2014-06" db="EMBL/GenBank/DDBJ databases">
        <title>Evolutionary Origins and Diversification of the Mycorrhizal Mutualists.</title>
        <authorList>
            <consortium name="DOE Joint Genome Institute"/>
            <consortium name="Mycorrhizal Genomics Consortium"/>
            <person name="Kohler A."/>
            <person name="Kuo A."/>
            <person name="Nagy L.G."/>
            <person name="Floudas D."/>
            <person name="Copeland A."/>
            <person name="Barry K.W."/>
            <person name="Cichocki N."/>
            <person name="Veneault-Fourrey C."/>
            <person name="LaButti K."/>
            <person name="Lindquist E.A."/>
            <person name="Lipzen A."/>
            <person name="Lundell T."/>
            <person name="Morin E."/>
            <person name="Murat C."/>
            <person name="Riley R."/>
            <person name="Ohm R."/>
            <person name="Sun H."/>
            <person name="Tunlid A."/>
            <person name="Henrissat B."/>
            <person name="Grigoriev I.V."/>
            <person name="Hibbett D.S."/>
            <person name="Martin F."/>
        </authorList>
    </citation>
    <scope>NUCLEOTIDE SEQUENCE [LARGE SCALE GENOMIC DNA]</scope>
    <source>
        <strain evidence="1 2">SS14</strain>
    </source>
</reference>
<evidence type="ECO:0000313" key="2">
    <source>
        <dbReference type="Proteomes" id="UP000054279"/>
    </source>
</evidence>
<dbReference type="HOGENOM" id="CLU_018294_8_2_1"/>
<dbReference type="Proteomes" id="UP000054279">
    <property type="component" value="Unassembled WGS sequence"/>
</dbReference>
<name>A0A0C9W483_SPHS4</name>
<sequence length="93" mass="10859">HSNLTLHDWMNVFQFMDEHKYMLQHEVVAHFKNKSTGALVFTQPAFWRKLGQQVELEAHINAHPNTLSGKRPCIVTRPDVEKAKLTHLRMLLT</sequence>
<dbReference type="AlphaFoldDB" id="A0A0C9W483"/>
<gene>
    <name evidence="1" type="ORF">M422DRAFT_164340</name>
</gene>
<keyword evidence="2" id="KW-1185">Reference proteome</keyword>